<evidence type="ECO:0000313" key="2">
    <source>
        <dbReference type="Proteomes" id="UP000054217"/>
    </source>
</evidence>
<name>A0A0C3JL60_PISTI</name>
<feature type="non-terminal residue" evidence="1">
    <location>
        <position position="1"/>
    </location>
</feature>
<dbReference type="OrthoDB" id="2669721at2759"/>
<dbReference type="EMBL" id="KN832017">
    <property type="protein sequence ID" value="KIN98311.1"/>
    <property type="molecule type" value="Genomic_DNA"/>
</dbReference>
<protein>
    <submittedName>
        <fullName evidence="1">Uncharacterized protein</fullName>
    </submittedName>
</protein>
<keyword evidence="2" id="KW-1185">Reference proteome</keyword>
<organism evidence="1 2">
    <name type="scientific">Pisolithus tinctorius Marx 270</name>
    <dbReference type="NCBI Taxonomy" id="870435"/>
    <lineage>
        <taxon>Eukaryota</taxon>
        <taxon>Fungi</taxon>
        <taxon>Dikarya</taxon>
        <taxon>Basidiomycota</taxon>
        <taxon>Agaricomycotina</taxon>
        <taxon>Agaricomycetes</taxon>
        <taxon>Agaricomycetidae</taxon>
        <taxon>Boletales</taxon>
        <taxon>Sclerodermatineae</taxon>
        <taxon>Pisolithaceae</taxon>
        <taxon>Pisolithus</taxon>
    </lineage>
</organism>
<dbReference type="Proteomes" id="UP000054217">
    <property type="component" value="Unassembled WGS sequence"/>
</dbReference>
<proteinExistence type="predicted"/>
<dbReference type="HOGENOM" id="CLU_149057_0_0_1"/>
<evidence type="ECO:0000313" key="1">
    <source>
        <dbReference type="EMBL" id="KIN98311.1"/>
    </source>
</evidence>
<reference evidence="1 2" key="1">
    <citation type="submission" date="2014-04" db="EMBL/GenBank/DDBJ databases">
        <authorList>
            <consortium name="DOE Joint Genome Institute"/>
            <person name="Kuo A."/>
            <person name="Kohler A."/>
            <person name="Costa M.D."/>
            <person name="Nagy L.G."/>
            <person name="Floudas D."/>
            <person name="Copeland A."/>
            <person name="Barry K.W."/>
            <person name="Cichocki N."/>
            <person name="Veneault-Fourrey C."/>
            <person name="LaButti K."/>
            <person name="Lindquist E.A."/>
            <person name="Lipzen A."/>
            <person name="Lundell T."/>
            <person name="Morin E."/>
            <person name="Murat C."/>
            <person name="Sun H."/>
            <person name="Tunlid A."/>
            <person name="Henrissat B."/>
            <person name="Grigoriev I.V."/>
            <person name="Hibbett D.S."/>
            <person name="Martin F."/>
            <person name="Nordberg H.P."/>
            <person name="Cantor M.N."/>
            <person name="Hua S.X."/>
        </authorList>
    </citation>
    <scope>NUCLEOTIDE SEQUENCE [LARGE SCALE GENOMIC DNA]</scope>
    <source>
        <strain evidence="1 2">Marx 270</strain>
    </source>
</reference>
<gene>
    <name evidence="1" type="ORF">M404DRAFT_158079</name>
</gene>
<reference evidence="2" key="2">
    <citation type="submission" date="2015-01" db="EMBL/GenBank/DDBJ databases">
        <title>Evolutionary Origins and Diversification of the Mycorrhizal Mutualists.</title>
        <authorList>
            <consortium name="DOE Joint Genome Institute"/>
            <consortium name="Mycorrhizal Genomics Consortium"/>
            <person name="Kohler A."/>
            <person name="Kuo A."/>
            <person name="Nagy L.G."/>
            <person name="Floudas D."/>
            <person name="Copeland A."/>
            <person name="Barry K.W."/>
            <person name="Cichocki N."/>
            <person name="Veneault-Fourrey C."/>
            <person name="LaButti K."/>
            <person name="Lindquist E.A."/>
            <person name="Lipzen A."/>
            <person name="Lundell T."/>
            <person name="Morin E."/>
            <person name="Murat C."/>
            <person name="Riley R."/>
            <person name="Ohm R."/>
            <person name="Sun H."/>
            <person name="Tunlid A."/>
            <person name="Henrissat B."/>
            <person name="Grigoriev I.V."/>
            <person name="Hibbett D.S."/>
            <person name="Martin F."/>
        </authorList>
    </citation>
    <scope>NUCLEOTIDE SEQUENCE [LARGE SCALE GENOMIC DNA]</scope>
    <source>
        <strain evidence="2">Marx 270</strain>
    </source>
</reference>
<dbReference type="STRING" id="870435.A0A0C3JL60"/>
<accession>A0A0C3JL60</accession>
<dbReference type="AlphaFoldDB" id="A0A0C3JL60"/>
<sequence>LLTMSNFVGQQGKNGCHMHCPLKSCWKPGPSQYYPVLLKPNNYNITGCNHGDVNIYDVSPSTSMHYVTGIVGPSIPLGLQPYLVLGIPKCFPSEMMHLSGANMAALSEIHIP</sequence>
<dbReference type="InParanoid" id="A0A0C3JL60"/>